<evidence type="ECO:0000313" key="6">
    <source>
        <dbReference type="EMBL" id="RAH84401.1"/>
    </source>
</evidence>
<evidence type="ECO:0000259" key="5">
    <source>
        <dbReference type="Pfam" id="PF01425"/>
    </source>
</evidence>
<dbReference type="PIRSF" id="PIRSF001221">
    <property type="entry name" value="Amidase_fungi"/>
    <property type="match status" value="1"/>
</dbReference>
<feature type="domain" description="Amidase" evidence="5">
    <location>
        <begin position="89"/>
        <end position="566"/>
    </location>
</feature>
<dbReference type="RefSeq" id="XP_025530295.1">
    <property type="nucleotide sequence ID" value="XM_025675004.1"/>
</dbReference>
<feature type="binding site" evidence="4">
    <location>
        <position position="220"/>
    </location>
    <ligand>
        <name>substrate</name>
    </ligand>
</feature>
<evidence type="ECO:0000256" key="1">
    <source>
        <dbReference type="ARBA" id="ARBA00009199"/>
    </source>
</evidence>
<dbReference type="Gene3D" id="3.90.1300.10">
    <property type="entry name" value="Amidase signature (AS) domain"/>
    <property type="match status" value="1"/>
</dbReference>
<keyword evidence="2" id="KW-0378">Hydrolase</keyword>
<feature type="active site" description="Charge relay system" evidence="3">
    <location>
        <position position="220"/>
    </location>
</feature>
<dbReference type="InterPro" id="IPR023631">
    <property type="entry name" value="Amidase_dom"/>
</dbReference>
<dbReference type="OrthoDB" id="6428749at2759"/>
<feature type="binding site" evidence="4">
    <location>
        <position position="194"/>
    </location>
    <ligand>
        <name>substrate</name>
    </ligand>
</feature>
<evidence type="ECO:0000256" key="4">
    <source>
        <dbReference type="PIRSR" id="PIRSR001221-2"/>
    </source>
</evidence>
<evidence type="ECO:0000256" key="2">
    <source>
        <dbReference type="ARBA" id="ARBA00022801"/>
    </source>
</evidence>
<accession>A0A8T8X8L3</accession>
<dbReference type="SUPFAM" id="SSF75304">
    <property type="entry name" value="Amidase signature (AS) enzymes"/>
    <property type="match status" value="1"/>
</dbReference>
<name>A0A8T8X8L3_ASPJA</name>
<reference evidence="6 7" key="1">
    <citation type="submission" date="2018-02" db="EMBL/GenBank/DDBJ databases">
        <title>The genomes of Aspergillus section Nigri reveals drivers in fungal speciation.</title>
        <authorList>
            <consortium name="DOE Joint Genome Institute"/>
            <person name="Vesth T.C."/>
            <person name="Nybo J."/>
            <person name="Theobald S."/>
            <person name="Brandl J."/>
            <person name="Frisvad J.C."/>
            <person name="Nielsen K.F."/>
            <person name="Lyhne E.K."/>
            <person name="Kogle M.E."/>
            <person name="Kuo A."/>
            <person name="Riley R."/>
            <person name="Clum A."/>
            <person name="Nolan M."/>
            <person name="Lipzen A."/>
            <person name="Salamov A."/>
            <person name="Henrissat B."/>
            <person name="Wiebenga A."/>
            <person name="De vries R.P."/>
            <person name="Grigoriev I.V."/>
            <person name="Mortensen U.H."/>
            <person name="Andersen M.R."/>
            <person name="Baker S.E."/>
        </authorList>
    </citation>
    <scope>NUCLEOTIDE SEQUENCE [LARGE SCALE GENOMIC DNA]</scope>
    <source>
        <strain evidence="6 7">CBS 114.51</strain>
    </source>
</reference>
<evidence type="ECO:0000313" key="7">
    <source>
        <dbReference type="Proteomes" id="UP000249497"/>
    </source>
</evidence>
<evidence type="ECO:0000256" key="3">
    <source>
        <dbReference type="PIRSR" id="PIRSR001221-1"/>
    </source>
</evidence>
<keyword evidence="7" id="KW-1185">Reference proteome</keyword>
<organism evidence="6 7">
    <name type="scientific">Aspergillus japonicus CBS 114.51</name>
    <dbReference type="NCBI Taxonomy" id="1448312"/>
    <lineage>
        <taxon>Eukaryota</taxon>
        <taxon>Fungi</taxon>
        <taxon>Dikarya</taxon>
        <taxon>Ascomycota</taxon>
        <taxon>Pezizomycotina</taxon>
        <taxon>Eurotiomycetes</taxon>
        <taxon>Eurotiomycetidae</taxon>
        <taxon>Eurotiales</taxon>
        <taxon>Aspergillaceae</taxon>
        <taxon>Aspergillus</taxon>
        <taxon>Aspergillus subgen. Circumdati</taxon>
    </lineage>
</organism>
<protein>
    <submittedName>
        <fullName evidence="6">Alpha-glucosidase</fullName>
    </submittedName>
</protein>
<dbReference type="Pfam" id="PF01425">
    <property type="entry name" value="Amidase"/>
    <property type="match status" value="1"/>
</dbReference>
<feature type="active site" description="Charge relay system" evidence="3">
    <location>
        <position position="144"/>
    </location>
</feature>
<feature type="binding site" evidence="4">
    <location>
        <begin position="241"/>
        <end position="244"/>
    </location>
    <ligand>
        <name>substrate</name>
    </ligand>
</feature>
<dbReference type="InterPro" id="IPR036928">
    <property type="entry name" value="AS_sf"/>
</dbReference>
<dbReference type="PANTHER" id="PTHR46072">
    <property type="entry name" value="AMIDASE-RELATED-RELATED"/>
    <property type="match status" value="1"/>
</dbReference>
<proteinExistence type="inferred from homology"/>
<dbReference type="GO" id="GO:0016787">
    <property type="term" value="F:hydrolase activity"/>
    <property type="evidence" value="ECO:0007669"/>
    <property type="project" value="UniProtKB-KW"/>
</dbReference>
<comment type="similarity">
    <text evidence="1">Belongs to the amidase family.</text>
</comment>
<sequence length="578" mass="62565">MTVTQLSDPQDWRVIVAHKRKQLDSQIPSAWRLTDAFRASLPANGHLLAFDPVAKSNILTPEELDLTENYTAGQLLQRLAWGDVSSVAVTTAFCKRAAVAQQLTSCLTEHFFERALERARYLDDYLMREGRVVGPLHGLPVSLKDSFRVEGIDTSVGYVSFLGHGPAKENSALVQMLLDLGAVLYVKTNVPQTMMTGDSDNNIYGRTLNPHNTNLTAGGSTGGEGALIALRGSILGVGTDIAGSIRIPALCCGVYGFKPTTARIPFAGQASGAMEGLPGIMPSAGPLAQSFEDLELFMSTVLDASPWRYDSAATAAPWSRPLAMPQPQQQQQQQLLTIGVLGECAHFPLHPPVKRALANAVDALKKKGHRIVYLNPDNTTTNTTTASSPSPSTTLATNLAHANRLSFQYFIYGPSTDHITPSGEPPVPSVAQASSPMFTGPFPVPMDETVVSPFTLIDTLHQERQRYSDAWRETFVAHDLDVVLAPGAQNPAVEWDTFGWPPYTLVWNLVDYPACILPYGQASKALDPDPMVLEDGVQPSYHPDAVDGAPCAIQVIAPRFQDEKCLAAARIIDRDIRA</sequence>
<dbReference type="EMBL" id="KZ824778">
    <property type="protein sequence ID" value="RAH84401.1"/>
    <property type="molecule type" value="Genomic_DNA"/>
</dbReference>
<dbReference type="GeneID" id="37178696"/>
<dbReference type="PANTHER" id="PTHR46072:SF3">
    <property type="entry name" value="AMIDASE"/>
    <property type="match status" value="1"/>
</dbReference>
<gene>
    <name evidence="6" type="ORF">BO86DRAFT_416926</name>
</gene>
<dbReference type="Proteomes" id="UP000249497">
    <property type="component" value="Unassembled WGS sequence"/>
</dbReference>
<feature type="active site" description="Acyl-ester intermediate" evidence="3">
    <location>
        <position position="244"/>
    </location>
</feature>
<dbReference type="AlphaFoldDB" id="A0A8T8X8L3"/>